<dbReference type="InterPro" id="IPR024788">
    <property type="entry name" value="Malectin-like_Carb-bd_dom"/>
</dbReference>
<accession>A0A811RTU0</accession>
<evidence type="ECO:0000256" key="13">
    <source>
        <dbReference type="SAM" id="MobiDB-lite"/>
    </source>
</evidence>
<dbReference type="InterPro" id="IPR008271">
    <property type="entry name" value="Ser/Thr_kinase_AS"/>
</dbReference>
<dbReference type="InterPro" id="IPR017441">
    <property type="entry name" value="Protein_kinase_ATP_BS"/>
</dbReference>
<dbReference type="PROSITE" id="PS00108">
    <property type="entry name" value="PROTEIN_KINASE_ST"/>
    <property type="match status" value="1"/>
</dbReference>
<evidence type="ECO:0000256" key="7">
    <source>
        <dbReference type="ARBA" id="ARBA00022777"/>
    </source>
</evidence>
<evidence type="ECO:0000256" key="14">
    <source>
        <dbReference type="SAM" id="SignalP"/>
    </source>
</evidence>
<dbReference type="AlphaFoldDB" id="A0A811RTU0"/>
<feature type="region of interest" description="Disordered" evidence="13">
    <location>
        <begin position="405"/>
        <end position="435"/>
    </location>
</feature>
<dbReference type="Pfam" id="PF12819">
    <property type="entry name" value="Malectin_like"/>
    <property type="match status" value="1"/>
</dbReference>
<keyword evidence="10" id="KW-0472">Membrane</keyword>
<keyword evidence="4" id="KW-0812">Transmembrane</keyword>
<dbReference type="FunFam" id="2.60.120.430:FF:000007">
    <property type="entry name" value="FERONIA receptor-like kinase"/>
    <property type="match status" value="1"/>
</dbReference>
<dbReference type="GO" id="GO:0010038">
    <property type="term" value="P:response to metal ion"/>
    <property type="evidence" value="ECO:0007669"/>
    <property type="project" value="UniProtKB-ARBA"/>
</dbReference>
<dbReference type="Gene3D" id="1.10.510.10">
    <property type="entry name" value="Transferase(Phosphotransferase) domain 1"/>
    <property type="match status" value="1"/>
</dbReference>
<evidence type="ECO:0000256" key="8">
    <source>
        <dbReference type="ARBA" id="ARBA00022840"/>
    </source>
</evidence>
<evidence type="ECO:0000256" key="9">
    <source>
        <dbReference type="ARBA" id="ARBA00022989"/>
    </source>
</evidence>
<comment type="subcellular location">
    <subcellularLocation>
        <location evidence="1">Membrane</location>
        <topology evidence="1">Single-pass type I membrane protein</topology>
    </subcellularLocation>
</comment>
<keyword evidence="3" id="KW-0808">Transferase</keyword>
<proteinExistence type="predicted"/>
<dbReference type="PROSITE" id="PS00107">
    <property type="entry name" value="PROTEIN_KINASE_ATP"/>
    <property type="match status" value="1"/>
</dbReference>
<evidence type="ECO:0000313" key="16">
    <source>
        <dbReference type="EMBL" id="CAD6273214.1"/>
    </source>
</evidence>
<dbReference type="FunFam" id="3.30.200.20:FF:000039">
    <property type="entry name" value="receptor-like protein kinase FERONIA"/>
    <property type="match status" value="1"/>
</dbReference>
<dbReference type="SMART" id="SM00220">
    <property type="entry name" value="S_TKc"/>
    <property type="match status" value="1"/>
</dbReference>
<evidence type="ECO:0000256" key="3">
    <source>
        <dbReference type="ARBA" id="ARBA00022679"/>
    </source>
</evidence>
<gene>
    <name evidence="16" type="ORF">NCGR_LOCUS56481</name>
</gene>
<dbReference type="EMBL" id="CAJGYO010000016">
    <property type="protein sequence ID" value="CAD6273214.1"/>
    <property type="molecule type" value="Genomic_DNA"/>
</dbReference>
<keyword evidence="7" id="KW-0418">Kinase</keyword>
<comment type="caution">
    <text evidence="16">The sequence shown here is derived from an EMBL/GenBank/DDBJ whole genome shotgun (WGS) entry which is preliminary data.</text>
</comment>
<feature type="chain" id="PRO_5032595789" description="Protein kinase domain-containing protein" evidence="14">
    <location>
        <begin position="20"/>
        <end position="842"/>
    </location>
</feature>
<dbReference type="FunFam" id="2.60.120.430:FF:000003">
    <property type="entry name" value="FERONIA receptor-like kinase"/>
    <property type="match status" value="1"/>
</dbReference>
<reference evidence="16" key="1">
    <citation type="submission" date="2020-10" db="EMBL/GenBank/DDBJ databases">
        <authorList>
            <person name="Han B."/>
            <person name="Lu T."/>
            <person name="Zhao Q."/>
            <person name="Huang X."/>
            <person name="Zhao Y."/>
        </authorList>
    </citation>
    <scope>NUCLEOTIDE SEQUENCE</scope>
</reference>
<evidence type="ECO:0000256" key="5">
    <source>
        <dbReference type="ARBA" id="ARBA00022729"/>
    </source>
</evidence>
<protein>
    <recommendedName>
        <fullName evidence="15">Protein kinase domain-containing protein</fullName>
    </recommendedName>
</protein>
<dbReference type="PROSITE" id="PS50011">
    <property type="entry name" value="PROTEIN_KINASE_DOM"/>
    <property type="match status" value="1"/>
</dbReference>
<dbReference type="InterPro" id="IPR011009">
    <property type="entry name" value="Kinase-like_dom_sf"/>
</dbReference>
<keyword evidence="6 12" id="KW-0547">Nucleotide-binding</keyword>
<dbReference type="PANTHER" id="PTHR34590:SF5">
    <property type="entry name" value="OS04G0586500 PROTEIN"/>
    <property type="match status" value="1"/>
</dbReference>
<dbReference type="InterPro" id="IPR045272">
    <property type="entry name" value="ANXUR1/2-like"/>
</dbReference>
<evidence type="ECO:0000256" key="10">
    <source>
        <dbReference type="ARBA" id="ARBA00023136"/>
    </source>
</evidence>
<keyword evidence="8 12" id="KW-0067">ATP-binding</keyword>
<keyword evidence="17" id="KW-1185">Reference proteome</keyword>
<dbReference type="SUPFAM" id="SSF56112">
    <property type="entry name" value="Protein kinase-like (PK-like)"/>
    <property type="match status" value="1"/>
</dbReference>
<evidence type="ECO:0000256" key="4">
    <source>
        <dbReference type="ARBA" id="ARBA00022692"/>
    </source>
</evidence>
<evidence type="ECO:0000256" key="1">
    <source>
        <dbReference type="ARBA" id="ARBA00004479"/>
    </source>
</evidence>
<keyword evidence="9" id="KW-1133">Transmembrane helix</keyword>
<organism evidence="16 17">
    <name type="scientific">Miscanthus lutarioriparius</name>
    <dbReference type="NCBI Taxonomy" id="422564"/>
    <lineage>
        <taxon>Eukaryota</taxon>
        <taxon>Viridiplantae</taxon>
        <taxon>Streptophyta</taxon>
        <taxon>Embryophyta</taxon>
        <taxon>Tracheophyta</taxon>
        <taxon>Spermatophyta</taxon>
        <taxon>Magnoliopsida</taxon>
        <taxon>Liliopsida</taxon>
        <taxon>Poales</taxon>
        <taxon>Poaceae</taxon>
        <taxon>PACMAD clade</taxon>
        <taxon>Panicoideae</taxon>
        <taxon>Andropogonodae</taxon>
        <taxon>Andropogoneae</taxon>
        <taxon>Saccharinae</taxon>
        <taxon>Miscanthus</taxon>
    </lineage>
</organism>
<evidence type="ECO:0000313" key="17">
    <source>
        <dbReference type="Proteomes" id="UP000604825"/>
    </source>
</evidence>
<keyword evidence="5 14" id="KW-0732">Signal</keyword>
<feature type="binding site" evidence="12">
    <location>
        <position position="541"/>
    </location>
    <ligand>
        <name>ATP</name>
        <dbReference type="ChEBI" id="CHEBI:30616"/>
    </ligand>
</feature>
<sequence>MACHIFLLVTLTLLCTIEADNSSIGCGQIRLACGASTPTDGDSDDRTWHSDIDSEFAPSLEGSAIALDPFLTTVPYKTARIFTSSYTYSFPVRPGRMFLRLYFYPTTYGNYAPSNACFRVTASNLVIFENLCASQTSLTVVSSLFREYSLNVTSGNLHLSFSPSTHHKGSYAFVNGIEIIVPTPDLFTTTIPTLANGGNPDPFPIDPATGFQTMYRLNVGGPDISPHDDIDFYRTWYEDSPYLYNGALSVCPLINDNITVTYTPSVPNYTAPVDVYLTARSMGQDAQVNLKYNLTWILPIDAGFFYLLRFHFCENQYPITKVNQRSFFIYINNQTAQTEMDVIAWSGGIGRTAYTDYAIITSGTGQTDLWVALHPDLTTRPEYYDAILNGLEVFKLQNYQDNSLAALQPPLPPPPSPPDHVEPNNDKPAGARKRNSKGAVPAAIAGTVGAFALLLLTCFGKYIISRWKEIARNYRTRTGNKHLMTPQVEGNNLPSVMCHHFTFKQIQAATNNFDETFLLGKGGFGNVYRGKIDGGVQVAIKRGNPLSQQGLREFRNEIGTLSMLRHRHLVSLIGYCEQNNEMILVYDYMAHGTLQEQLYSIKRRSPLPWKQRLEICIGAARGLQYLHTGAKQTIIHRDVKTANILLDDKFVAKVADFGLSKANLDVDDTHVSTAVKGTFGYLDPEYFRRKQLTRKSDVYAFGVVLFEVLCARPVINIQLPEEQVSLREWALSCQKNGVLSEIIDPHLQGEITPECFRKFTETAEQCVADRSIDRPSMGDVLSNLQVALQLQERTGVNNSNGEAPLSIAKTKVDSAAGPSTNSTMSITGQGVVFSDMTHTEGR</sequence>
<name>A0A811RTU0_9POAL</name>
<evidence type="ECO:0000256" key="12">
    <source>
        <dbReference type="PROSITE-ProRule" id="PRU10141"/>
    </source>
</evidence>
<evidence type="ECO:0000256" key="2">
    <source>
        <dbReference type="ARBA" id="ARBA00022527"/>
    </source>
</evidence>
<dbReference type="FunFam" id="1.10.510.10:FF:000252">
    <property type="entry name" value="Receptor-like protein kinase FERONIA"/>
    <property type="match status" value="1"/>
</dbReference>
<dbReference type="Gene3D" id="3.30.200.20">
    <property type="entry name" value="Phosphorylase Kinase, domain 1"/>
    <property type="match status" value="1"/>
</dbReference>
<dbReference type="GO" id="GO:0004674">
    <property type="term" value="F:protein serine/threonine kinase activity"/>
    <property type="evidence" value="ECO:0007669"/>
    <property type="project" value="UniProtKB-KW"/>
</dbReference>
<dbReference type="CDD" id="cd14066">
    <property type="entry name" value="STKc_IRAK"/>
    <property type="match status" value="1"/>
</dbReference>
<feature type="compositionally biased region" description="Pro residues" evidence="13">
    <location>
        <begin position="409"/>
        <end position="418"/>
    </location>
</feature>
<evidence type="ECO:0000256" key="6">
    <source>
        <dbReference type="ARBA" id="ARBA00022741"/>
    </source>
</evidence>
<feature type="domain" description="Protein kinase" evidence="15">
    <location>
        <begin position="513"/>
        <end position="788"/>
    </location>
</feature>
<dbReference type="Pfam" id="PF07714">
    <property type="entry name" value="PK_Tyr_Ser-Thr"/>
    <property type="match status" value="1"/>
</dbReference>
<dbReference type="Proteomes" id="UP000604825">
    <property type="component" value="Unassembled WGS sequence"/>
</dbReference>
<evidence type="ECO:0000256" key="11">
    <source>
        <dbReference type="ARBA" id="ARBA00023180"/>
    </source>
</evidence>
<dbReference type="GO" id="GO:0005524">
    <property type="term" value="F:ATP binding"/>
    <property type="evidence" value="ECO:0007669"/>
    <property type="project" value="UniProtKB-UniRule"/>
</dbReference>
<dbReference type="PANTHER" id="PTHR34590">
    <property type="entry name" value="OS03G0124300 PROTEIN-RELATED"/>
    <property type="match status" value="1"/>
</dbReference>
<dbReference type="GO" id="GO:0004714">
    <property type="term" value="F:transmembrane receptor protein tyrosine kinase activity"/>
    <property type="evidence" value="ECO:0007669"/>
    <property type="project" value="InterPro"/>
</dbReference>
<feature type="signal peptide" evidence="14">
    <location>
        <begin position="1"/>
        <end position="19"/>
    </location>
</feature>
<dbReference type="OrthoDB" id="604327at2759"/>
<evidence type="ECO:0000259" key="15">
    <source>
        <dbReference type="PROSITE" id="PS50011"/>
    </source>
</evidence>
<dbReference type="Gene3D" id="2.60.120.430">
    <property type="entry name" value="Galactose-binding lectin"/>
    <property type="match status" value="2"/>
</dbReference>
<keyword evidence="11" id="KW-0325">Glycoprotein</keyword>
<dbReference type="InterPro" id="IPR000719">
    <property type="entry name" value="Prot_kinase_dom"/>
</dbReference>
<keyword evidence="2" id="KW-0723">Serine/threonine-protein kinase</keyword>
<dbReference type="InterPro" id="IPR001245">
    <property type="entry name" value="Ser-Thr/Tyr_kinase_cat_dom"/>
</dbReference>
<dbReference type="GO" id="GO:0016020">
    <property type="term" value="C:membrane"/>
    <property type="evidence" value="ECO:0007669"/>
    <property type="project" value="UniProtKB-SubCell"/>
</dbReference>